<proteinExistence type="predicted"/>
<dbReference type="NCBIfam" id="TIGR01509">
    <property type="entry name" value="HAD-SF-IA-v3"/>
    <property type="match status" value="1"/>
</dbReference>
<dbReference type="SUPFAM" id="SSF56784">
    <property type="entry name" value="HAD-like"/>
    <property type="match status" value="1"/>
</dbReference>
<organism evidence="1 2">
    <name type="scientific">Acrocarpospora macrocephala</name>
    <dbReference type="NCBI Taxonomy" id="150177"/>
    <lineage>
        <taxon>Bacteria</taxon>
        <taxon>Bacillati</taxon>
        <taxon>Actinomycetota</taxon>
        <taxon>Actinomycetes</taxon>
        <taxon>Streptosporangiales</taxon>
        <taxon>Streptosporangiaceae</taxon>
        <taxon>Acrocarpospora</taxon>
    </lineage>
</organism>
<dbReference type="CDD" id="cd07505">
    <property type="entry name" value="HAD_BPGM-like"/>
    <property type="match status" value="1"/>
</dbReference>
<dbReference type="InterPro" id="IPR023198">
    <property type="entry name" value="PGP-like_dom2"/>
</dbReference>
<dbReference type="OrthoDB" id="9812856at2"/>
<gene>
    <name evidence="1" type="ORF">Amac_040700</name>
</gene>
<dbReference type="SFLD" id="SFLDS00003">
    <property type="entry name" value="Haloacid_Dehalogenase"/>
    <property type="match status" value="1"/>
</dbReference>
<dbReference type="GO" id="GO:0050308">
    <property type="term" value="F:sugar-phosphatase activity"/>
    <property type="evidence" value="ECO:0007669"/>
    <property type="project" value="TreeGrafter"/>
</dbReference>
<accession>A0A5M3WV82</accession>
<name>A0A5M3WV82_9ACTN</name>
<reference evidence="1 2" key="1">
    <citation type="submission" date="2019-10" db="EMBL/GenBank/DDBJ databases">
        <title>Whole genome shotgun sequence of Acrocarpospora macrocephala NBRC 16266.</title>
        <authorList>
            <person name="Ichikawa N."/>
            <person name="Kimura A."/>
            <person name="Kitahashi Y."/>
            <person name="Komaki H."/>
            <person name="Oguchi A."/>
        </authorList>
    </citation>
    <scope>NUCLEOTIDE SEQUENCE [LARGE SCALE GENOMIC DNA]</scope>
    <source>
        <strain evidence="1 2">NBRC 16266</strain>
    </source>
</reference>
<dbReference type="InterPro" id="IPR051806">
    <property type="entry name" value="HAD-like_SPP"/>
</dbReference>
<dbReference type="Gene3D" id="3.40.50.1000">
    <property type="entry name" value="HAD superfamily/HAD-like"/>
    <property type="match status" value="1"/>
</dbReference>
<evidence type="ECO:0000313" key="2">
    <source>
        <dbReference type="Proteomes" id="UP000331127"/>
    </source>
</evidence>
<dbReference type="AlphaFoldDB" id="A0A5M3WV82"/>
<dbReference type="InterPro" id="IPR036412">
    <property type="entry name" value="HAD-like_sf"/>
</dbReference>
<dbReference type="InterPro" id="IPR006439">
    <property type="entry name" value="HAD-SF_hydro_IA"/>
</dbReference>
<dbReference type="Proteomes" id="UP000331127">
    <property type="component" value="Unassembled WGS sequence"/>
</dbReference>
<dbReference type="PANTHER" id="PTHR43481:SF4">
    <property type="entry name" value="GLYCEROL-1-PHOSPHATE PHOSPHOHYDROLASE 1-RELATED"/>
    <property type="match status" value="1"/>
</dbReference>
<keyword evidence="2" id="KW-1185">Reference proteome</keyword>
<protein>
    <submittedName>
        <fullName evidence="1">Haloacid dehalogenase</fullName>
    </submittedName>
</protein>
<dbReference type="EMBL" id="BLAE01000022">
    <property type="protein sequence ID" value="GES10473.1"/>
    <property type="molecule type" value="Genomic_DNA"/>
</dbReference>
<dbReference type="PRINTS" id="PR00413">
    <property type="entry name" value="HADHALOGNASE"/>
</dbReference>
<comment type="caution">
    <text evidence="1">The sequence shown here is derived from an EMBL/GenBank/DDBJ whole genome shotgun (WGS) entry which is preliminary data.</text>
</comment>
<sequence>MTPVRAVVFDLDDTLVASGHVWDRIWRDYHARNGGRNGDIGALVGSGDWAAHLADACGTDPAQVHAECTEAALTALNDGRIGLLDGAYQLLTAAALWVPVAVASAAPHRYVHAAVTALGLTGHVTAVIADEDVPVSKPEPDAYLLAAELLGLPPAECLAVEDSTPGIRAAHAAGMTVLAIPNRLRPPALDTLALAAHQAGTATAALPVLTRIIAHGEVSV</sequence>
<dbReference type="PANTHER" id="PTHR43481">
    <property type="entry name" value="FRUCTOSE-1-PHOSPHATE PHOSPHATASE"/>
    <property type="match status" value="1"/>
</dbReference>
<dbReference type="Gene3D" id="1.10.150.240">
    <property type="entry name" value="Putative phosphatase, domain 2"/>
    <property type="match status" value="1"/>
</dbReference>
<dbReference type="SFLD" id="SFLDG01129">
    <property type="entry name" value="C1.5:_HAD__Beta-PGM__Phosphata"/>
    <property type="match status" value="1"/>
</dbReference>
<dbReference type="Pfam" id="PF00702">
    <property type="entry name" value="Hydrolase"/>
    <property type="match status" value="1"/>
</dbReference>
<evidence type="ECO:0000313" key="1">
    <source>
        <dbReference type="EMBL" id="GES10473.1"/>
    </source>
</evidence>
<dbReference type="InterPro" id="IPR023214">
    <property type="entry name" value="HAD_sf"/>
</dbReference>